<dbReference type="Proteomes" id="UP000615446">
    <property type="component" value="Unassembled WGS sequence"/>
</dbReference>
<evidence type="ECO:0000313" key="2">
    <source>
        <dbReference type="Proteomes" id="UP000615446"/>
    </source>
</evidence>
<dbReference type="InterPro" id="IPR050677">
    <property type="entry name" value="Actinoporin_PFT"/>
</dbReference>
<gene>
    <name evidence="1" type="ORF">RCL2_001314100</name>
</gene>
<dbReference type="PANTHER" id="PTHR40388:SF1">
    <property type="entry name" value="BRYOPORIN"/>
    <property type="match status" value="1"/>
</dbReference>
<dbReference type="InterPro" id="IPR015926">
    <property type="entry name" value="Cytolysin/lectin"/>
</dbReference>
<protein>
    <submittedName>
        <fullName evidence="1">Uncharacterized protein</fullName>
    </submittedName>
</protein>
<dbReference type="PANTHER" id="PTHR40388">
    <property type="entry name" value="BRYOPORIN"/>
    <property type="match status" value="1"/>
</dbReference>
<name>A0A8H3LIG9_9GLOM</name>
<evidence type="ECO:0000313" key="1">
    <source>
        <dbReference type="EMBL" id="GES86068.1"/>
    </source>
</evidence>
<organism evidence="1 2">
    <name type="scientific">Rhizophagus clarus</name>
    <dbReference type="NCBI Taxonomy" id="94130"/>
    <lineage>
        <taxon>Eukaryota</taxon>
        <taxon>Fungi</taxon>
        <taxon>Fungi incertae sedis</taxon>
        <taxon>Mucoromycota</taxon>
        <taxon>Glomeromycotina</taxon>
        <taxon>Glomeromycetes</taxon>
        <taxon>Glomerales</taxon>
        <taxon>Glomeraceae</taxon>
        <taxon>Rhizophagus</taxon>
    </lineage>
</organism>
<comment type="caution">
    <text evidence="1">The sequence shown here is derived from an EMBL/GenBank/DDBJ whole genome shotgun (WGS) entry which is preliminary data.</text>
</comment>
<sequence>MDEVVNTKNAITLATKFGIPKRKILVSIINESNYALTNTTMYFNGTSVNPASPNIAPFTDPSNARYEATLHGTKGMLCYRIEGTPNFLLISWKVPLFRHRKNEFCVHVCPNRPSEEQKEKNIFRKYIHKKYKKFPDESIQIDYDDFKVSATMSSGSSAEMRVHLTTPQKKWFSLPRLPW</sequence>
<accession>A0A8H3LIG9</accession>
<dbReference type="SUPFAM" id="SSF63724">
    <property type="entry name" value="Cytolysin/lectin"/>
    <property type="match status" value="1"/>
</dbReference>
<dbReference type="EMBL" id="BLAL01000160">
    <property type="protein sequence ID" value="GES86068.1"/>
    <property type="molecule type" value="Genomic_DNA"/>
</dbReference>
<reference evidence="1" key="1">
    <citation type="submission" date="2019-10" db="EMBL/GenBank/DDBJ databases">
        <title>Conservation and host-specific expression of non-tandemly repeated heterogenous ribosome RNA gene in arbuscular mycorrhizal fungi.</title>
        <authorList>
            <person name="Maeda T."/>
            <person name="Kobayashi Y."/>
            <person name="Nakagawa T."/>
            <person name="Ezawa T."/>
            <person name="Yamaguchi K."/>
            <person name="Bino T."/>
            <person name="Nishimoto Y."/>
            <person name="Shigenobu S."/>
            <person name="Kawaguchi M."/>
        </authorList>
    </citation>
    <scope>NUCLEOTIDE SEQUENCE</scope>
    <source>
        <strain evidence="1">HR1</strain>
    </source>
</reference>
<proteinExistence type="predicted"/>
<dbReference type="AlphaFoldDB" id="A0A8H3LIG9"/>
<dbReference type="OrthoDB" id="2388438at2759"/>
<dbReference type="Gene3D" id="2.60.270.20">
    <property type="entry name" value="Cytolysin/lectin"/>
    <property type="match status" value="1"/>
</dbReference>